<evidence type="ECO:0000256" key="1">
    <source>
        <dbReference type="SAM" id="MobiDB-lite"/>
    </source>
</evidence>
<dbReference type="EMBL" id="AP025516">
    <property type="protein sequence ID" value="BDD87369.1"/>
    <property type="molecule type" value="Genomic_DNA"/>
</dbReference>
<dbReference type="Gene3D" id="3.30.160.170">
    <property type="entry name" value="FlaG-like"/>
    <property type="match status" value="1"/>
</dbReference>
<feature type="compositionally biased region" description="Basic and acidic residues" evidence="1">
    <location>
        <begin position="26"/>
        <end position="39"/>
    </location>
</feature>
<dbReference type="InterPro" id="IPR035924">
    <property type="entry name" value="FlaG-like_sf"/>
</dbReference>
<dbReference type="Pfam" id="PF03646">
    <property type="entry name" value="FlaG"/>
    <property type="match status" value="1"/>
</dbReference>
<protein>
    <recommendedName>
        <fullName evidence="4">Flagellar protein FlaG</fullName>
    </recommendedName>
</protein>
<dbReference type="Proteomes" id="UP000830055">
    <property type="component" value="Chromosome"/>
</dbReference>
<evidence type="ECO:0000313" key="2">
    <source>
        <dbReference type="EMBL" id="BDD87369.1"/>
    </source>
</evidence>
<reference evidence="2 3" key="1">
    <citation type="submission" date="2022-01" db="EMBL/GenBank/DDBJ databases">
        <title>Desulfofustis limnae sp. nov., a novel mesophilic sulfate-reducing bacterium isolated from marsh soil.</title>
        <authorList>
            <person name="Watanabe M."/>
            <person name="Takahashi A."/>
            <person name="Kojima H."/>
            <person name="Fukui M."/>
        </authorList>
    </citation>
    <scope>NUCLEOTIDE SEQUENCE [LARGE SCALE GENOMIC DNA]</scope>
    <source>
        <strain evidence="2 3">PPLL</strain>
    </source>
</reference>
<dbReference type="RefSeq" id="WP_284154400.1">
    <property type="nucleotide sequence ID" value="NZ_AP025516.1"/>
</dbReference>
<proteinExistence type="predicted"/>
<keyword evidence="3" id="KW-1185">Reference proteome</keyword>
<feature type="region of interest" description="Disordered" evidence="1">
    <location>
        <begin position="1"/>
        <end position="50"/>
    </location>
</feature>
<evidence type="ECO:0008006" key="4">
    <source>
        <dbReference type="Google" id="ProtNLM"/>
    </source>
</evidence>
<sequence>MPVEALHITGSSLQQVPRPADTISAARRDQSRDQADGDKSTAASPQAVQPEELLSQIKSLTENGLYSVRFENNPDVDALVVKIVDSTTNELIRQVPAEEILGMKASLAELRGNIVDTVR</sequence>
<gene>
    <name evidence="2" type="ORF">DPPLL_17340</name>
</gene>
<organism evidence="2 3">
    <name type="scientific">Desulfofustis limnaeus</name>
    <dbReference type="NCBI Taxonomy" id="2740163"/>
    <lineage>
        <taxon>Bacteria</taxon>
        <taxon>Pseudomonadati</taxon>
        <taxon>Thermodesulfobacteriota</taxon>
        <taxon>Desulfobulbia</taxon>
        <taxon>Desulfobulbales</taxon>
        <taxon>Desulfocapsaceae</taxon>
        <taxon>Desulfofustis</taxon>
    </lineage>
</organism>
<dbReference type="SUPFAM" id="SSF160214">
    <property type="entry name" value="FlaG-like"/>
    <property type="match status" value="1"/>
</dbReference>
<dbReference type="InterPro" id="IPR005186">
    <property type="entry name" value="FlaG"/>
</dbReference>
<evidence type="ECO:0000313" key="3">
    <source>
        <dbReference type="Proteomes" id="UP000830055"/>
    </source>
</evidence>
<accession>A0ABM7W8S1</accession>
<name>A0ABM7W8S1_9BACT</name>